<evidence type="ECO:0000313" key="3">
    <source>
        <dbReference type="EMBL" id="KAL1892188.1"/>
    </source>
</evidence>
<feature type="compositionally biased region" description="Low complexity" evidence="1">
    <location>
        <begin position="208"/>
        <end position="247"/>
    </location>
</feature>
<dbReference type="PROSITE" id="PS50828">
    <property type="entry name" value="SMR"/>
    <property type="match status" value="1"/>
</dbReference>
<evidence type="ECO:0000259" key="2">
    <source>
        <dbReference type="PROSITE" id="PS50828"/>
    </source>
</evidence>
<dbReference type="Gene3D" id="3.30.1370.110">
    <property type="match status" value="1"/>
</dbReference>
<dbReference type="InterPro" id="IPR036063">
    <property type="entry name" value="Smr_dom_sf"/>
</dbReference>
<dbReference type="SMART" id="SM00463">
    <property type="entry name" value="SMR"/>
    <property type="match status" value="1"/>
</dbReference>
<feature type="compositionally biased region" description="Gly residues" evidence="1">
    <location>
        <begin position="193"/>
        <end position="207"/>
    </location>
</feature>
<dbReference type="PANTHER" id="PTHR47417:SF1">
    <property type="entry name" value="SMR DOMAIN-CONTAINING PROTEIN YPL199C"/>
    <property type="match status" value="1"/>
</dbReference>
<organism evidence="3 4">
    <name type="scientific">Sporothrix stenoceras</name>
    <dbReference type="NCBI Taxonomy" id="5173"/>
    <lineage>
        <taxon>Eukaryota</taxon>
        <taxon>Fungi</taxon>
        <taxon>Dikarya</taxon>
        <taxon>Ascomycota</taxon>
        <taxon>Pezizomycotina</taxon>
        <taxon>Sordariomycetes</taxon>
        <taxon>Sordariomycetidae</taxon>
        <taxon>Ophiostomatales</taxon>
        <taxon>Ophiostomataceae</taxon>
        <taxon>Sporothrix</taxon>
    </lineage>
</organism>
<reference evidence="3 4" key="1">
    <citation type="journal article" date="2024" name="IMA Fungus">
        <title>IMA Genome - F19 : A genome assembly and annotation guide to empower mycologists, including annotated draft genome sequences of Ceratocystis pirilliformis, Diaporthe australafricana, Fusarium ophioides, Paecilomyces lecythidis, and Sporothrix stenoceras.</title>
        <authorList>
            <person name="Aylward J."/>
            <person name="Wilson A.M."/>
            <person name="Visagie C.M."/>
            <person name="Spraker J."/>
            <person name="Barnes I."/>
            <person name="Buitendag C."/>
            <person name="Ceriani C."/>
            <person name="Del Mar Angel L."/>
            <person name="du Plessis D."/>
            <person name="Fuchs T."/>
            <person name="Gasser K."/>
            <person name="Kramer D."/>
            <person name="Li W."/>
            <person name="Munsamy K."/>
            <person name="Piso A."/>
            <person name="Price J.L."/>
            <person name="Sonnekus B."/>
            <person name="Thomas C."/>
            <person name="van der Nest A."/>
            <person name="van Dijk A."/>
            <person name="van Heerden A."/>
            <person name="van Vuuren N."/>
            <person name="Yilmaz N."/>
            <person name="Duong T.A."/>
            <person name="van der Merwe N.A."/>
            <person name="Wingfield M.J."/>
            <person name="Wingfield B.D."/>
        </authorList>
    </citation>
    <scope>NUCLEOTIDE SEQUENCE [LARGE SCALE GENOMIC DNA]</scope>
    <source>
        <strain evidence="3 4">CMW 5346</strain>
    </source>
</reference>
<protein>
    <recommendedName>
        <fullName evidence="2">Smr domain-containing protein</fullName>
    </recommendedName>
</protein>
<dbReference type="Pfam" id="PF01713">
    <property type="entry name" value="Smr"/>
    <property type="match status" value="1"/>
</dbReference>
<gene>
    <name evidence="3" type="ORF">Sste5346_007144</name>
</gene>
<feature type="compositionally biased region" description="Basic and acidic residues" evidence="1">
    <location>
        <begin position="40"/>
        <end position="50"/>
    </location>
</feature>
<evidence type="ECO:0000256" key="1">
    <source>
        <dbReference type="SAM" id="MobiDB-lite"/>
    </source>
</evidence>
<dbReference type="EMBL" id="JAWCUI010000046">
    <property type="protein sequence ID" value="KAL1892188.1"/>
    <property type="molecule type" value="Genomic_DNA"/>
</dbReference>
<feature type="domain" description="Smr" evidence="2">
    <location>
        <begin position="101"/>
        <end position="176"/>
    </location>
</feature>
<accession>A0ABR3YV86</accession>
<dbReference type="SUPFAM" id="SSF160443">
    <property type="entry name" value="SMR domain-like"/>
    <property type="match status" value="1"/>
</dbReference>
<feature type="region of interest" description="Disordered" evidence="1">
    <location>
        <begin position="40"/>
        <end position="68"/>
    </location>
</feature>
<sequence>MASSAIPMTHLGERSFNHSAGNDAEAEYDRLRDLARKEAAKRSSCMDRSHQAYQKGDGAGAKALSEEGKKHAAQMDKYNRQASDYIFRENNAVNRVAADTIDLHGQFVEEAERILTERIRAARSQGQNHLHVIVGRGNHSVNHVQKIKPAVEQLCREMGLQFATEENEGRIYVNLQGGAVNGAPPLPQQPSGHLGGYHGGNTSGGYPGQQQGSYAGAAHGQQQSYSQQPHYQQQPQYQQQHQNQNQNNNNDVEAQIEQAVVKCLPRLLKQCCTIM</sequence>
<feature type="region of interest" description="Disordered" evidence="1">
    <location>
        <begin position="182"/>
        <end position="247"/>
    </location>
</feature>
<dbReference type="Proteomes" id="UP001583186">
    <property type="component" value="Unassembled WGS sequence"/>
</dbReference>
<dbReference type="InterPro" id="IPR013899">
    <property type="entry name" value="DUF1771"/>
</dbReference>
<dbReference type="SMART" id="SM01162">
    <property type="entry name" value="DUF1771"/>
    <property type="match status" value="1"/>
</dbReference>
<name>A0ABR3YV86_9PEZI</name>
<keyword evidence="4" id="KW-1185">Reference proteome</keyword>
<dbReference type="Pfam" id="PF08590">
    <property type="entry name" value="DUF1771"/>
    <property type="match status" value="1"/>
</dbReference>
<comment type="caution">
    <text evidence="3">The sequence shown here is derived from an EMBL/GenBank/DDBJ whole genome shotgun (WGS) entry which is preliminary data.</text>
</comment>
<dbReference type="InterPro" id="IPR002625">
    <property type="entry name" value="Smr_dom"/>
</dbReference>
<proteinExistence type="predicted"/>
<evidence type="ECO:0000313" key="4">
    <source>
        <dbReference type="Proteomes" id="UP001583186"/>
    </source>
</evidence>
<dbReference type="InterPro" id="IPR053020">
    <property type="entry name" value="Smr_domain_protein"/>
</dbReference>
<dbReference type="PANTHER" id="PTHR47417">
    <property type="entry name" value="SMR DOMAIN-CONTAINING PROTEIN YPL199C"/>
    <property type="match status" value="1"/>
</dbReference>